<dbReference type="InterPro" id="IPR002611">
    <property type="entry name" value="IstB_ATP-bd"/>
</dbReference>
<evidence type="ECO:0000259" key="1">
    <source>
        <dbReference type="SMART" id="SM00382"/>
    </source>
</evidence>
<dbReference type="PANTHER" id="PTHR30050">
    <property type="entry name" value="CHROMOSOMAL REPLICATION INITIATOR PROTEIN DNAA"/>
    <property type="match status" value="1"/>
</dbReference>
<dbReference type="InterPro" id="IPR003593">
    <property type="entry name" value="AAA+_ATPase"/>
</dbReference>
<evidence type="ECO:0000313" key="3">
    <source>
        <dbReference type="EMBL" id="QKO29633.1"/>
    </source>
</evidence>
<dbReference type="SMART" id="SM00382">
    <property type="entry name" value="AAA"/>
    <property type="match status" value="1"/>
</dbReference>
<keyword evidence="5" id="KW-1185">Reference proteome</keyword>
<protein>
    <submittedName>
        <fullName evidence="2">ATP-binding protein</fullName>
    </submittedName>
</protein>
<dbReference type="CDD" id="cd00009">
    <property type="entry name" value="AAA"/>
    <property type="match status" value="1"/>
</dbReference>
<reference evidence="4 5" key="1">
    <citation type="submission" date="2019-11" db="EMBL/GenBank/DDBJ databases">
        <authorList>
            <person name="Ren C."/>
            <person name="Wang H."/>
            <person name="Xu Y."/>
        </authorList>
    </citation>
    <scope>NUCLEOTIDE SEQUENCE [LARGE SCALE GENOMIC DNA]</scope>
    <source>
        <strain evidence="5">JNU-WLY1368</strain>
        <strain evidence="2 4">LBM 19010</strain>
    </source>
</reference>
<dbReference type="AlphaFoldDB" id="A0A859DSF5"/>
<dbReference type="EMBL" id="CP046161">
    <property type="protein sequence ID" value="QKO29633.1"/>
    <property type="molecule type" value="Genomic_DNA"/>
</dbReference>
<reference evidence="3" key="3">
    <citation type="journal article" date="2022" name="Int. J. Syst. Evol. Microbiol.">
        <title>Caproicibacterium lactatifermentans sp. nov., isolated from pit clay used for the production of Chinese strong aroma-type liquor.</title>
        <authorList>
            <person name="Wang H."/>
            <person name="Gu Y."/>
            <person name="Zhao D."/>
            <person name="Qiao Z."/>
            <person name="Zheng J."/>
            <person name="Gao J."/>
            <person name="Ren C."/>
            <person name="Xu Y."/>
        </authorList>
    </citation>
    <scope>NUCLEOTIDE SEQUENCE</scope>
    <source>
        <strain evidence="3">JNU-WLY1368</strain>
    </source>
</reference>
<reference evidence="3" key="2">
    <citation type="journal article" date="2021" name="Appl. Environ. Microbiol.">
        <title>Adaptability of a Caproate-Producing Bacterium Contributes to Its Dominance in an Anaerobic Fermentation System.</title>
        <authorList>
            <person name="Wang H."/>
            <person name="Gu Y."/>
            <person name="Zhou W."/>
            <person name="Zhao D."/>
            <person name="Qiao Z."/>
            <person name="Zheng J."/>
            <person name="Gao J."/>
            <person name="Chen X."/>
            <person name="Ren C."/>
            <person name="Xu Y."/>
        </authorList>
    </citation>
    <scope>NUCLEOTIDE SEQUENCE</scope>
    <source>
        <strain evidence="3">JNU-WLY1368</strain>
    </source>
</reference>
<gene>
    <name evidence="2" type="ORF">GJQ69_04110</name>
    <name evidence="3" type="ORF">GKP14_00470</name>
</gene>
<dbReference type="RefSeq" id="WP_174193038.1">
    <property type="nucleotide sequence ID" value="NZ_CP046051.1"/>
</dbReference>
<accession>A0A859DSF5</accession>
<dbReference type="InterPro" id="IPR027417">
    <property type="entry name" value="P-loop_NTPase"/>
</dbReference>
<dbReference type="SUPFAM" id="SSF52540">
    <property type="entry name" value="P-loop containing nucleoside triphosphate hydrolases"/>
    <property type="match status" value="1"/>
</dbReference>
<evidence type="ECO:0000313" key="2">
    <source>
        <dbReference type="EMBL" id="QKN23732.1"/>
    </source>
</evidence>
<proteinExistence type="predicted"/>
<dbReference type="Gene3D" id="3.40.50.300">
    <property type="entry name" value="P-loop containing nucleotide triphosphate hydrolases"/>
    <property type="match status" value="1"/>
</dbReference>
<keyword evidence="2" id="KW-0547">Nucleotide-binding</keyword>
<dbReference type="GO" id="GO:0005524">
    <property type="term" value="F:ATP binding"/>
    <property type="evidence" value="ECO:0007669"/>
    <property type="project" value="UniProtKB-KW"/>
</dbReference>
<dbReference type="EMBL" id="CP046051">
    <property type="protein sequence ID" value="QKN23732.1"/>
    <property type="molecule type" value="Genomic_DNA"/>
</dbReference>
<name>A0A859DSF5_9FIRM</name>
<dbReference type="GO" id="GO:0006260">
    <property type="term" value="P:DNA replication"/>
    <property type="evidence" value="ECO:0007669"/>
    <property type="project" value="TreeGrafter"/>
</dbReference>
<feature type="domain" description="AAA+ ATPase" evidence="1">
    <location>
        <begin position="183"/>
        <end position="310"/>
    </location>
</feature>
<evidence type="ECO:0000313" key="5">
    <source>
        <dbReference type="Proteomes" id="UP000509623"/>
    </source>
</evidence>
<dbReference type="Pfam" id="PF01695">
    <property type="entry name" value="IstB_IS21"/>
    <property type="match status" value="1"/>
</dbReference>
<dbReference type="Proteomes" id="UP000509623">
    <property type="component" value="Chromosome"/>
</dbReference>
<sequence length="324" mass="36960">MGYDRAVYDAANEILAARRLHAEQEAERRRADLYRVQPRAQEIDRKLSRAGTAAARAVLHGGDVRQNLEQLRRRSHALREELRALLAQQNMTEADLEPHYHCPLCQDRGNIDGRMCRCMKSLLKEEALRRLNADTPLKLCSFESFDVSYYPETPQINGSSPQQMMERIFLYCRKYAETFNAHTTESLLMTGKTGLGKTHLSLAIAGRVTERGFGVVYGSAENLLKKLQDEHFGRSRGDTMNSLLNCDLLILDDLGTEFRSSFTVAAIYNIINSRQLTEKPVIISTNLSLKELTEYYTERFSSRVIGSYTCIPFVGNDVRQMKHR</sequence>
<dbReference type="KEGG" id="clf:GJQ69_04110"/>
<evidence type="ECO:0000313" key="4">
    <source>
        <dbReference type="Proteomes" id="UP000501316"/>
    </source>
</evidence>
<dbReference type="NCBIfam" id="NF005304">
    <property type="entry name" value="PRK06835.1"/>
    <property type="match status" value="1"/>
</dbReference>
<keyword evidence="2" id="KW-0067">ATP-binding</keyword>
<organism evidence="2 4">
    <name type="scientific">Caproicibacterium lactatifermentans</name>
    <dbReference type="NCBI Taxonomy" id="2666138"/>
    <lineage>
        <taxon>Bacteria</taxon>
        <taxon>Bacillati</taxon>
        <taxon>Bacillota</taxon>
        <taxon>Clostridia</taxon>
        <taxon>Eubacteriales</taxon>
        <taxon>Oscillospiraceae</taxon>
        <taxon>Caproicibacterium</taxon>
    </lineage>
</organism>
<dbReference type="PANTHER" id="PTHR30050:SF4">
    <property type="entry name" value="ATP-BINDING PROTEIN RV3427C IN INSERTION SEQUENCE-RELATED"/>
    <property type="match status" value="1"/>
</dbReference>
<dbReference type="Proteomes" id="UP000501316">
    <property type="component" value="Chromosome"/>
</dbReference>